<protein>
    <submittedName>
        <fullName evidence="2">Sterol methyltransferase 1</fullName>
    </submittedName>
</protein>
<name>A0A5A7R133_STRAF</name>
<dbReference type="Proteomes" id="UP000325081">
    <property type="component" value="Unassembled WGS sequence"/>
</dbReference>
<sequence length="265" mass="30122">MEIRRKLWEEFEDLAQDVALPWFLVGDKNDMRNSTEKIGGAGDAEEGSMENEIKIPSGWLEPLRIRQLTYYKESKETGLLDSGRKASQPGRKSHHVSALDLLSTVSLPIPLLPKVSVGPLSVRYVWVIDLTPKDEKPTQQTIAKGFCKFHQQHGHNTDFCMRLRHEIQDLIDAKKITDPDSSKPSTQRNPLPDHRVSLISSGVSEDDVMGTFVEEILNPEKKMNMGSVYAVMVLNRPFQMPAFTKERRGESWDEDCKAFDRDPSE</sequence>
<organism evidence="2 3">
    <name type="scientific">Striga asiatica</name>
    <name type="common">Asiatic witchweed</name>
    <name type="synonym">Buchnera asiatica</name>
    <dbReference type="NCBI Taxonomy" id="4170"/>
    <lineage>
        <taxon>Eukaryota</taxon>
        <taxon>Viridiplantae</taxon>
        <taxon>Streptophyta</taxon>
        <taxon>Embryophyta</taxon>
        <taxon>Tracheophyta</taxon>
        <taxon>Spermatophyta</taxon>
        <taxon>Magnoliopsida</taxon>
        <taxon>eudicotyledons</taxon>
        <taxon>Gunneridae</taxon>
        <taxon>Pentapetalae</taxon>
        <taxon>asterids</taxon>
        <taxon>lamiids</taxon>
        <taxon>Lamiales</taxon>
        <taxon>Orobanchaceae</taxon>
        <taxon>Buchnereae</taxon>
        <taxon>Striga</taxon>
    </lineage>
</organism>
<evidence type="ECO:0000313" key="3">
    <source>
        <dbReference type="Proteomes" id="UP000325081"/>
    </source>
</evidence>
<keyword evidence="2" id="KW-0489">Methyltransferase</keyword>
<feature type="region of interest" description="Disordered" evidence="1">
    <location>
        <begin position="175"/>
        <end position="195"/>
    </location>
</feature>
<dbReference type="GO" id="GO:0032259">
    <property type="term" value="P:methylation"/>
    <property type="evidence" value="ECO:0007669"/>
    <property type="project" value="UniProtKB-KW"/>
</dbReference>
<feature type="region of interest" description="Disordered" evidence="1">
    <location>
        <begin position="246"/>
        <end position="265"/>
    </location>
</feature>
<dbReference type="OrthoDB" id="1751648at2759"/>
<keyword evidence="3" id="KW-1185">Reference proteome</keyword>
<keyword evidence="2" id="KW-0808">Transferase</keyword>
<reference evidence="3" key="1">
    <citation type="journal article" date="2019" name="Curr. Biol.">
        <title>Genome Sequence of Striga asiatica Provides Insight into the Evolution of Plant Parasitism.</title>
        <authorList>
            <person name="Yoshida S."/>
            <person name="Kim S."/>
            <person name="Wafula E.K."/>
            <person name="Tanskanen J."/>
            <person name="Kim Y.M."/>
            <person name="Honaas L."/>
            <person name="Yang Z."/>
            <person name="Spallek T."/>
            <person name="Conn C.E."/>
            <person name="Ichihashi Y."/>
            <person name="Cheong K."/>
            <person name="Cui S."/>
            <person name="Der J.P."/>
            <person name="Gundlach H."/>
            <person name="Jiao Y."/>
            <person name="Hori C."/>
            <person name="Ishida J.K."/>
            <person name="Kasahara H."/>
            <person name="Kiba T."/>
            <person name="Kim M.S."/>
            <person name="Koo N."/>
            <person name="Laohavisit A."/>
            <person name="Lee Y.H."/>
            <person name="Lumba S."/>
            <person name="McCourt P."/>
            <person name="Mortimer J.C."/>
            <person name="Mutuku J.M."/>
            <person name="Nomura T."/>
            <person name="Sasaki-Sekimoto Y."/>
            <person name="Seto Y."/>
            <person name="Wang Y."/>
            <person name="Wakatake T."/>
            <person name="Sakakibara H."/>
            <person name="Demura T."/>
            <person name="Yamaguchi S."/>
            <person name="Yoneyama K."/>
            <person name="Manabe R.I."/>
            <person name="Nelson D.C."/>
            <person name="Schulman A.H."/>
            <person name="Timko M.P."/>
            <person name="dePamphilis C.W."/>
            <person name="Choi D."/>
            <person name="Shirasu K."/>
        </authorList>
    </citation>
    <scope>NUCLEOTIDE SEQUENCE [LARGE SCALE GENOMIC DNA]</scope>
    <source>
        <strain evidence="3">cv. UVA1</strain>
    </source>
</reference>
<evidence type="ECO:0000313" key="2">
    <source>
        <dbReference type="EMBL" id="GER51058.1"/>
    </source>
</evidence>
<dbReference type="GO" id="GO:0008168">
    <property type="term" value="F:methyltransferase activity"/>
    <property type="evidence" value="ECO:0007669"/>
    <property type="project" value="UniProtKB-KW"/>
</dbReference>
<accession>A0A5A7R133</accession>
<gene>
    <name evidence="2" type="ORF">STAS_28402</name>
</gene>
<dbReference type="AlphaFoldDB" id="A0A5A7R133"/>
<comment type="caution">
    <text evidence="2">The sequence shown here is derived from an EMBL/GenBank/DDBJ whole genome shotgun (WGS) entry which is preliminary data.</text>
</comment>
<evidence type="ECO:0000256" key="1">
    <source>
        <dbReference type="SAM" id="MobiDB-lite"/>
    </source>
</evidence>
<dbReference type="EMBL" id="BKCP01009416">
    <property type="protein sequence ID" value="GER51058.1"/>
    <property type="molecule type" value="Genomic_DNA"/>
</dbReference>
<proteinExistence type="predicted"/>